<name>A0A1G7MPD6_9ACTN</name>
<evidence type="ECO:0000313" key="3">
    <source>
        <dbReference type="EMBL" id="SDF63593.1"/>
    </source>
</evidence>
<feature type="region of interest" description="Disordered" evidence="1">
    <location>
        <begin position="224"/>
        <end position="257"/>
    </location>
</feature>
<keyword evidence="2" id="KW-0472">Membrane</keyword>
<feature type="compositionally biased region" description="Polar residues" evidence="1">
    <location>
        <begin position="227"/>
        <end position="239"/>
    </location>
</feature>
<proteinExistence type="predicted"/>
<dbReference type="OrthoDB" id="9970783at2"/>
<keyword evidence="2" id="KW-0812">Transmembrane</keyword>
<sequence length="280" mass="29247">MHDHDMTDTGEDAELRVLLQRVVPHLEAPADRMRQVRRRVRRRRRRRAAAAGALAGAGLAFWLATGSPGAPPDAALPAASPPGEADTNVRRFTTASGLTLTLPPGWWALDVPRGDDTAVVYAAVQPLDADRVPGGCGDTTGTVDTFTCAPLTALVRGGALVAFETLDGVTSTPPPRTRLTPAPAPGDVCRSLGGKLQYAALVLPAPHQARSVLRVSICLGEPPATPANANSHGPSSSPTVDPRRDTAHAFDIQTAPDGTAEAWGDLLDQAEALIGSARHD</sequence>
<protein>
    <submittedName>
        <fullName evidence="3">Uncharacterized protein</fullName>
    </submittedName>
</protein>
<feature type="transmembrane region" description="Helical" evidence="2">
    <location>
        <begin position="47"/>
        <end position="64"/>
    </location>
</feature>
<accession>A0A1G7MPD6</accession>
<evidence type="ECO:0000256" key="1">
    <source>
        <dbReference type="SAM" id="MobiDB-lite"/>
    </source>
</evidence>
<dbReference type="EMBL" id="FNAX01000009">
    <property type="protein sequence ID" value="SDF63593.1"/>
    <property type="molecule type" value="Genomic_DNA"/>
</dbReference>
<dbReference type="Proteomes" id="UP000198614">
    <property type="component" value="Unassembled WGS sequence"/>
</dbReference>
<gene>
    <name evidence="3" type="ORF">SAMN05216260_109289</name>
</gene>
<evidence type="ECO:0000313" key="4">
    <source>
        <dbReference type="Proteomes" id="UP000198614"/>
    </source>
</evidence>
<organism evidence="3 4">
    <name type="scientific">Streptomyces griseoaurantiacus</name>
    <dbReference type="NCBI Taxonomy" id="68213"/>
    <lineage>
        <taxon>Bacteria</taxon>
        <taxon>Bacillati</taxon>
        <taxon>Actinomycetota</taxon>
        <taxon>Actinomycetes</taxon>
        <taxon>Kitasatosporales</taxon>
        <taxon>Streptomycetaceae</taxon>
        <taxon>Streptomyces</taxon>
        <taxon>Streptomyces aurantiacus group</taxon>
    </lineage>
</organism>
<evidence type="ECO:0000256" key="2">
    <source>
        <dbReference type="SAM" id="Phobius"/>
    </source>
</evidence>
<reference evidence="3 4" key="1">
    <citation type="submission" date="2016-10" db="EMBL/GenBank/DDBJ databases">
        <authorList>
            <person name="de Groot N.N."/>
        </authorList>
    </citation>
    <scope>NUCLEOTIDE SEQUENCE [LARGE SCALE GENOMIC DNA]</scope>
    <source>
        <strain evidence="3 4">CGMCC 4.1859</strain>
    </source>
</reference>
<dbReference type="AlphaFoldDB" id="A0A1G7MPD6"/>
<keyword evidence="2" id="KW-1133">Transmembrane helix</keyword>